<dbReference type="RefSeq" id="WP_344129435.1">
    <property type="nucleotide sequence ID" value="NZ_BAAALT010000059.1"/>
</dbReference>
<reference evidence="4" key="1">
    <citation type="journal article" date="2019" name="Int. J. Syst. Evol. Microbiol.">
        <title>The Global Catalogue of Microorganisms (GCM) 10K type strain sequencing project: providing services to taxonomists for standard genome sequencing and annotation.</title>
        <authorList>
            <consortium name="The Broad Institute Genomics Platform"/>
            <consortium name="The Broad Institute Genome Sequencing Center for Infectious Disease"/>
            <person name="Wu L."/>
            <person name="Ma J."/>
        </authorList>
    </citation>
    <scope>NUCLEOTIDE SEQUENCE [LARGE SCALE GENOMIC DNA]</scope>
    <source>
        <strain evidence="4">JCM 13250</strain>
    </source>
</reference>
<gene>
    <name evidence="3" type="ORF">GCM10009682_23610</name>
</gene>
<evidence type="ECO:0000313" key="4">
    <source>
        <dbReference type="Proteomes" id="UP001500218"/>
    </source>
</evidence>
<dbReference type="Pfam" id="PF22422">
    <property type="entry name" value="MGH1-like_GH"/>
    <property type="match status" value="1"/>
</dbReference>
<comment type="caution">
    <text evidence="3">The sequence shown here is derived from an EMBL/GenBank/DDBJ whole genome shotgun (WGS) entry which is preliminary data.</text>
</comment>
<accession>A0ABP4Y4F2</accession>
<organism evidence="3 4">
    <name type="scientific">Luedemannella flava</name>
    <dbReference type="NCBI Taxonomy" id="349316"/>
    <lineage>
        <taxon>Bacteria</taxon>
        <taxon>Bacillati</taxon>
        <taxon>Actinomycetota</taxon>
        <taxon>Actinomycetes</taxon>
        <taxon>Micromonosporales</taxon>
        <taxon>Micromonosporaceae</taxon>
        <taxon>Luedemannella</taxon>
    </lineage>
</organism>
<sequence length="666" mass="74616">MPADQLSILDGSTFLVSDPDGEVHRDTDGPQGLFYRDVRHLSRWQLRLNGRQLNRLSSATTEYDTAVFYLAEATGSVYRSPPVTVVRHRRIGGGLHERLTVSNHRGSSVSLHLMIMFAADFADLFEVRDGNPSSRRPHISIGEGCVTLEYRREDFMRRTVIRADGAAVTEQSLLYQVDLEAGETWHTDITVELVADGRRLALKDSRQPNMNCSVQEWLESAPRLETDWADLNHAYRRSLLDLAALRFYPDVEPHHSVPAGGLPWYMALFGRDSLITSYQALPFVPELAHTTLRALAERQAHDTDDFRDAEPGKIMHELRHGELTRFHQRPQSPYYGSADATPLFLVVLDEDERWTGDASLVREMEGTARAALRWMEVYGDRDGDGFIEYATRNHDSGMVNHCWKDSDNSIVYPDGRPAPLPRAVCEIQGYAYDARLRLARLAREFWHDDALADRAEADAARLRERFNDVFWLPDDACYALALDGQGCAVPTVASNMGQLLWSGVVPPDRVDRLVGHLFSTRMFSGWGIRTMAAGQPAYSPVEYHNGAVWPHDNALIAAGLARYGRHDEAARIARALVTASRTFDYRLPEALTGADRALTDVPVRYPTAASPQAWSASAPLLIIRTLLGLVPDTDGLRTNVHLPGEVEHIDLFGVPGRWGRMDVKTS</sequence>
<dbReference type="InterPro" id="IPR008928">
    <property type="entry name" value="6-hairpin_glycosidase_sf"/>
</dbReference>
<dbReference type="InterPro" id="IPR054491">
    <property type="entry name" value="MGH1-like_GH"/>
</dbReference>
<keyword evidence="4" id="KW-1185">Reference proteome</keyword>
<evidence type="ECO:0000313" key="3">
    <source>
        <dbReference type="EMBL" id="GAA1801172.1"/>
    </source>
</evidence>
<dbReference type="SUPFAM" id="SSF48208">
    <property type="entry name" value="Six-hairpin glycosidases"/>
    <property type="match status" value="1"/>
</dbReference>
<protein>
    <submittedName>
        <fullName evidence="3">Glycogen debranching N-terminal domain-containing protein</fullName>
    </submittedName>
</protein>
<dbReference type="InterPro" id="IPR032856">
    <property type="entry name" value="GDE_N_bis"/>
</dbReference>
<proteinExistence type="predicted"/>
<evidence type="ECO:0000259" key="1">
    <source>
        <dbReference type="Pfam" id="PF14742"/>
    </source>
</evidence>
<dbReference type="EMBL" id="BAAALT010000059">
    <property type="protein sequence ID" value="GAA1801172.1"/>
    <property type="molecule type" value="Genomic_DNA"/>
</dbReference>
<feature type="domain" description="Mannosylglycerate hydrolase MGH1-like glycoside hydrolase" evidence="2">
    <location>
        <begin position="423"/>
        <end position="581"/>
    </location>
</feature>
<dbReference type="Pfam" id="PF14742">
    <property type="entry name" value="GDE_N_bis"/>
    <property type="match status" value="1"/>
</dbReference>
<dbReference type="Proteomes" id="UP001500218">
    <property type="component" value="Unassembled WGS sequence"/>
</dbReference>
<feature type="domain" description="Putative glycogen debranching enzyme N-terminal" evidence="1">
    <location>
        <begin position="9"/>
        <end position="189"/>
    </location>
</feature>
<evidence type="ECO:0000259" key="2">
    <source>
        <dbReference type="Pfam" id="PF22422"/>
    </source>
</evidence>
<name>A0ABP4Y4F2_9ACTN</name>
<dbReference type="Gene3D" id="1.50.10.10">
    <property type="match status" value="1"/>
</dbReference>
<dbReference type="InterPro" id="IPR012341">
    <property type="entry name" value="6hp_glycosidase-like_sf"/>
</dbReference>